<evidence type="ECO:0000313" key="5">
    <source>
        <dbReference type="Proteomes" id="UP000242381"/>
    </source>
</evidence>
<dbReference type="AlphaFoldDB" id="A0A1X0RZW1"/>
<feature type="region of interest" description="Disordered" evidence="1">
    <location>
        <begin position="363"/>
        <end position="402"/>
    </location>
</feature>
<dbReference type="Proteomes" id="UP000242381">
    <property type="component" value="Unassembled WGS sequence"/>
</dbReference>
<feature type="region of interest" description="Disordered" evidence="1">
    <location>
        <begin position="541"/>
        <end position="590"/>
    </location>
</feature>
<evidence type="ECO:0000256" key="2">
    <source>
        <dbReference type="SAM" id="Phobius"/>
    </source>
</evidence>
<feature type="compositionally biased region" description="Polar residues" evidence="1">
    <location>
        <begin position="255"/>
        <end position="265"/>
    </location>
</feature>
<feature type="compositionally biased region" description="Basic and acidic residues" evidence="1">
    <location>
        <begin position="377"/>
        <end position="402"/>
    </location>
</feature>
<feature type="signal peptide" evidence="3">
    <location>
        <begin position="1"/>
        <end position="22"/>
    </location>
</feature>
<feature type="compositionally biased region" description="Basic and acidic residues" evidence="1">
    <location>
        <begin position="221"/>
        <end position="233"/>
    </location>
</feature>
<keyword evidence="3" id="KW-0732">Signal</keyword>
<keyword evidence="2" id="KW-1133">Transmembrane helix</keyword>
<name>A0A1X0RZW1_RHIZD</name>
<keyword evidence="2" id="KW-0812">Transmembrane</keyword>
<feature type="compositionally biased region" description="Basic and acidic residues" evidence="1">
    <location>
        <begin position="541"/>
        <end position="551"/>
    </location>
</feature>
<dbReference type="EMBL" id="KV921352">
    <property type="protein sequence ID" value="ORE17547.1"/>
    <property type="molecule type" value="Genomic_DNA"/>
</dbReference>
<evidence type="ECO:0000313" key="4">
    <source>
        <dbReference type="EMBL" id="ORE17547.1"/>
    </source>
</evidence>
<feature type="compositionally biased region" description="Low complexity" evidence="1">
    <location>
        <begin position="573"/>
        <end position="584"/>
    </location>
</feature>
<organism evidence="4 5">
    <name type="scientific">Rhizopus microsporus</name>
    <dbReference type="NCBI Taxonomy" id="58291"/>
    <lineage>
        <taxon>Eukaryota</taxon>
        <taxon>Fungi</taxon>
        <taxon>Fungi incertae sedis</taxon>
        <taxon>Mucoromycota</taxon>
        <taxon>Mucoromycotina</taxon>
        <taxon>Mucoromycetes</taxon>
        <taxon>Mucorales</taxon>
        <taxon>Mucorineae</taxon>
        <taxon>Rhizopodaceae</taxon>
        <taxon>Rhizopus</taxon>
    </lineage>
</organism>
<protein>
    <submittedName>
        <fullName evidence="4">Uncharacterized protein</fullName>
    </submittedName>
</protein>
<evidence type="ECO:0000256" key="1">
    <source>
        <dbReference type="SAM" id="MobiDB-lite"/>
    </source>
</evidence>
<feature type="compositionally biased region" description="Polar residues" evidence="1">
    <location>
        <begin position="553"/>
        <end position="572"/>
    </location>
</feature>
<feature type="transmembrane region" description="Helical" evidence="2">
    <location>
        <begin position="93"/>
        <end position="114"/>
    </location>
</feature>
<evidence type="ECO:0000256" key="3">
    <source>
        <dbReference type="SAM" id="SignalP"/>
    </source>
</evidence>
<dbReference type="VEuPathDB" id="FungiDB:BCV72DRAFT_265811"/>
<gene>
    <name evidence="4" type="ORF">BCV71DRAFT_256023</name>
</gene>
<accession>A0A1X0RZW1</accession>
<reference evidence="4 5" key="1">
    <citation type="journal article" date="2016" name="Proc. Natl. Acad. Sci. U.S.A.">
        <title>Lipid metabolic changes in an early divergent fungus govern the establishment of a mutualistic symbiosis with endobacteria.</title>
        <authorList>
            <person name="Lastovetsky O.A."/>
            <person name="Gaspar M.L."/>
            <person name="Mondo S.J."/>
            <person name="LaButti K.M."/>
            <person name="Sandor L."/>
            <person name="Grigoriev I.V."/>
            <person name="Henry S.A."/>
            <person name="Pawlowska T.E."/>
        </authorList>
    </citation>
    <scope>NUCLEOTIDE SEQUENCE [LARGE SCALE GENOMIC DNA]</scope>
    <source>
        <strain evidence="4 5">ATCC 11559</strain>
    </source>
</reference>
<proteinExistence type="predicted"/>
<feature type="chain" id="PRO_5012348882" evidence="3">
    <location>
        <begin position="23"/>
        <end position="697"/>
    </location>
</feature>
<keyword evidence="2" id="KW-0472">Membrane</keyword>
<feature type="region of interest" description="Disordered" evidence="1">
    <location>
        <begin position="202"/>
        <end position="265"/>
    </location>
</feature>
<sequence>MMTYGPKLTIVITLLFCLLINGYKIVYCDDNGCMPQESLSILESPPSSTSLPSPISSSGTASPLQTSFHEAAVVHATSGISENASSDSRNWKIIIGSIGGILGAALVAAAIFVVRYIRQKPPVLGEADVGAFSTDNDRHPISSSNLKAAEQEKGVDGQMKTAKNDRHVDAVCVIPMDDAKTSLLNMELKQLMKAVYQKGLHNKSPQELQSKKKNKATTSKGDIKKNSGMKQEEASNQQVACDQEDSCNQEKHSSQEQNVTSIQGDQFTSRISRALDLVGSTPNQLISITKNGVPYLRSQSMPNLALSHVRSPAQPFADSSKPALDPLLISRSQEPIKIDSAATSNLPWLTMSNIFNHLQQPVPLGEGNISTEEEGRELENEKNKEETSTEKSQEVAKEGADEEPLIRRFIRETESLEQAELSPSVIELIKQCKIPIGLPKNFREKCVPVHFRIYGLERMEREKVKIEEINKLVPYVFDGPNKHHYPAQYHHVLEREVQRIKNRGKEPVNEKVPLPPVKKKKSLSFSFWQTKPKKFTTAMIRRTDISLEKPNTDPASTSSKSVNDAQQDKQVASTSYDSSSQTDTVNTGLIQSTQRISSSLQVPNRIDSSGSLGMQENEISLQVIDKVMDMQTISPAFADIPADLIPSTINSNTTKDTRTISHSPAEPGSPLAARTIKHYEDAIPHTVRRLLNPPTNK</sequence>